<dbReference type="GO" id="GO:0016491">
    <property type="term" value="F:oxidoreductase activity"/>
    <property type="evidence" value="ECO:0007669"/>
    <property type="project" value="UniProtKB-KW"/>
</dbReference>
<dbReference type="Pfam" id="PF01266">
    <property type="entry name" value="DAO"/>
    <property type="match status" value="1"/>
</dbReference>
<dbReference type="PANTHER" id="PTHR13847:SF289">
    <property type="entry name" value="GLYCINE OXIDASE"/>
    <property type="match status" value="1"/>
</dbReference>
<dbReference type="InParanoid" id="A0A6N7EYH6"/>
<evidence type="ECO:0000313" key="4">
    <source>
        <dbReference type="Proteomes" id="UP000471298"/>
    </source>
</evidence>
<dbReference type="RefSeq" id="WP_152810180.1">
    <property type="nucleotide sequence ID" value="NZ_WHNW01000004.1"/>
</dbReference>
<reference evidence="3 4" key="1">
    <citation type="submission" date="2019-10" db="EMBL/GenBank/DDBJ databases">
        <title>Cardiobacteriales fam. a chemoheterotrophic member of the order Cardiobacteriales, and proposal of Cardiobacteriales fam. nov.</title>
        <authorList>
            <person name="Wang C."/>
        </authorList>
    </citation>
    <scope>NUCLEOTIDE SEQUENCE [LARGE SCALE GENOMIC DNA]</scope>
    <source>
        <strain evidence="3 4">ML27</strain>
    </source>
</reference>
<dbReference type="InterPro" id="IPR036188">
    <property type="entry name" value="FAD/NAD-bd_sf"/>
</dbReference>
<dbReference type="InterPro" id="IPR006076">
    <property type="entry name" value="FAD-dep_OxRdtase"/>
</dbReference>
<dbReference type="SUPFAM" id="SSF51905">
    <property type="entry name" value="FAD/NAD(P)-binding domain"/>
    <property type="match status" value="1"/>
</dbReference>
<dbReference type="PANTHER" id="PTHR13847">
    <property type="entry name" value="SARCOSINE DEHYDROGENASE-RELATED"/>
    <property type="match status" value="1"/>
</dbReference>
<evidence type="ECO:0000259" key="2">
    <source>
        <dbReference type="Pfam" id="PF01266"/>
    </source>
</evidence>
<dbReference type="GO" id="GO:0005737">
    <property type="term" value="C:cytoplasm"/>
    <property type="evidence" value="ECO:0007669"/>
    <property type="project" value="TreeGrafter"/>
</dbReference>
<dbReference type="EMBL" id="WHNW01000004">
    <property type="protein sequence ID" value="MPV86187.1"/>
    <property type="molecule type" value="Genomic_DNA"/>
</dbReference>
<dbReference type="Gene3D" id="3.50.50.60">
    <property type="entry name" value="FAD/NAD(P)-binding domain"/>
    <property type="match status" value="1"/>
</dbReference>
<evidence type="ECO:0000313" key="3">
    <source>
        <dbReference type="EMBL" id="MPV86187.1"/>
    </source>
</evidence>
<proteinExistence type="predicted"/>
<dbReference type="Proteomes" id="UP000471298">
    <property type="component" value="Unassembled WGS sequence"/>
</dbReference>
<name>A0A6N7EYH6_9GAMM</name>
<gene>
    <name evidence="3" type="ORF">GCU85_05515</name>
</gene>
<accession>A0A6N7EYH6</accession>
<dbReference type="AlphaFoldDB" id="A0A6N7EYH6"/>
<keyword evidence="4" id="KW-1185">Reference proteome</keyword>
<organism evidence="3 4">
    <name type="scientific">Ostreibacterium oceani</name>
    <dbReference type="NCBI Taxonomy" id="2654998"/>
    <lineage>
        <taxon>Bacteria</taxon>
        <taxon>Pseudomonadati</taxon>
        <taxon>Pseudomonadota</taxon>
        <taxon>Gammaproteobacteria</taxon>
        <taxon>Cardiobacteriales</taxon>
        <taxon>Ostreibacteriaceae</taxon>
        <taxon>Ostreibacterium</taxon>
    </lineage>
</organism>
<comment type="caution">
    <text evidence="3">The sequence shown here is derived from an EMBL/GenBank/DDBJ whole genome shotgun (WGS) entry which is preliminary data.</text>
</comment>
<evidence type="ECO:0000256" key="1">
    <source>
        <dbReference type="ARBA" id="ARBA00023002"/>
    </source>
</evidence>
<feature type="domain" description="FAD dependent oxidoreductase" evidence="2">
    <location>
        <begin position="11"/>
        <end position="65"/>
    </location>
</feature>
<sequence length="418" mass="45480">MTEQSTPMTIDALIVGGGIAGLWTLAKLTNAGYRALLVEKSALGSGQTIHSQGIIHGGTKYALLGKMTNAQRQIAGMPDYWRDCLAGNGEMDLGDVTCHTQAQTLWALPQLSSRVTGFFASHLMKSHVTKIPTADRPPVLQHHQCQGNFYALNEPVLDVKSLLMCFANRYRHHIITDAKWQLAHPQADNACDSTFDNNCASDNDGDGNGDYKIVSIKTANTTLTVKAAHIIYTAGKANASLSNDTANQQIRPLRMVYAHVPKTFGQLYLHVLAASDKPRLTITTHPYDEQTNIWYLGGHVAETGAHLSDSETITLAKKELTAIFPWLDFSQCPFASFVVDRAEGSHAGNRPDTPVVHSDSQTIVAWPTKLAMAPMLADAIVAMVARLSPTNPPQTNTAHTAPPTFATPRIANYPWECN</sequence>
<keyword evidence="1" id="KW-0560">Oxidoreductase</keyword>
<protein>
    <submittedName>
        <fullName evidence="3">FAD-dependent oxidoreductase</fullName>
    </submittedName>
</protein>